<dbReference type="InParanoid" id="A0A2H3DU79"/>
<keyword evidence="3" id="KW-1185">Reference proteome</keyword>
<dbReference type="InterPro" id="IPR029058">
    <property type="entry name" value="AB_hydrolase_fold"/>
</dbReference>
<dbReference type="PANTHER" id="PTHR43798:SF33">
    <property type="entry name" value="HYDROLASE, PUTATIVE (AFU_ORTHOLOGUE AFUA_2G14860)-RELATED"/>
    <property type="match status" value="1"/>
</dbReference>
<dbReference type="AlphaFoldDB" id="A0A2H3DU79"/>
<proteinExistence type="predicted"/>
<dbReference type="EMBL" id="KZ293663">
    <property type="protein sequence ID" value="PBK91006.1"/>
    <property type="molecule type" value="Genomic_DNA"/>
</dbReference>
<dbReference type="InterPro" id="IPR000073">
    <property type="entry name" value="AB_hydrolase_1"/>
</dbReference>
<dbReference type="STRING" id="47427.A0A2H3DU79"/>
<organism evidence="2 3">
    <name type="scientific">Armillaria gallica</name>
    <name type="common">Bulbous honey fungus</name>
    <name type="synonym">Armillaria bulbosa</name>
    <dbReference type="NCBI Taxonomy" id="47427"/>
    <lineage>
        <taxon>Eukaryota</taxon>
        <taxon>Fungi</taxon>
        <taxon>Dikarya</taxon>
        <taxon>Basidiomycota</taxon>
        <taxon>Agaricomycotina</taxon>
        <taxon>Agaricomycetes</taxon>
        <taxon>Agaricomycetidae</taxon>
        <taxon>Agaricales</taxon>
        <taxon>Marasmiineae</taxon>
        <taxon>Physalacriaceae</taxon>
        <taxon>Armillaria</taxon>
    </lineage>
</organism>
<name>A0A2H3DU79_ARMGA</name>
<dbReference type="PANTHER" id="PTHR43798">
    <property type="entry name" value="MONOACYLGLYCEROL LIPASE"/>
    <property type="match status" value="1"/>
</dbReference>
<dbReference type="Pfam" id="PF00561">
    <property type="entry name" value="Abhydrolase_1"/>
    <property type="match status" value="1"/>
</dbReference>
<reference evidence="3" key="1">
    <citation type="journal article" date="2017" name="Nat. Ecol. Evol.">
        <title>Genome expansion and lineage-specific genetic innovations in the forest pathogenic fungi Armillaria.</title>
        <authorList>
            <person name="Sipos G."/>
            <person name="Prasanna A.N."/>
            <person name="Walter M.C."/>
            <person name="O'Connor E."/>
            <person name="Balint B."/>
            <person name="Krizsan K."/>
            <person name="Kiss B."/>
            <person name="Hess J."/>
            <person name="Varga T."/>
            <person name="Slot J."/>
            <person name="Riley R."/>
            <person name="Boka B."/>
            <person name="Rigling D."/>
            <person name="Barry K."/>
            <person name="Lee J."/>
            <person name="Mihaltcheva S."/>
            <person name="LaButti K."/>
            <person name="Lipzen A."/>
            <person name="Waldron R."/>
            <person name="Moloney N.M."/>
            <person name="Sperisen C."/>
            <person name="Kredics L."/>
            <person name="Vagvoelgyi C."/>
            <person name="Patrignani A."/>
            <person name="Fitzpatrick D."/>
            <person name="Nagy I."/>
            <person name="Doyle S."/>
            <person name="Anderson J.B."/>
            <person name="Grigoriev I.V."/>
            <person name="Gueldener U."/>
            <person name="Muensterkoetter M."/>
            <person name="Nagy L.G."/>
        </authorList>
    </citation>
    <scope>NUCLEOTIDE SEQUENCE [LARGE SCALE GENOMIC DNA]</scope>
    <source>
        <strain evidence="3">Ar21-2</strain>
    </source>
</reference>
<gene>
    <name evidence="2" type="ORF">ARMGADRAFT_285134</name>
</gene>
<dbReference type="Gene3D" id="3.40.50.1820">
    <property type="entry name" value="alpha/beta hydrolase"/>
    <property type="match status" value="1"/>
</dbReference>
<dbReference type="InterPro" id="IPR050266">
    <property type="entry name" value="AB_hydrolase_sf"/>
</dbReference>
<dbReference type="GO" id="GO:0016020">
    <property type="term" value="C:membrane"/>
    <property type="evidence" value="ECO:0007669"/>
    <property type="project" value="TreeGrafter"/>
</dbReference>
<evidence type="ECO:0000313" key="2">
    <source>
        <dbReference type="EMBL" id="PBK91006.1"/>
    </source>
</evidence>
<dbReference type="Proteomes" id="UP000217790">
    <property type="component" value="Unassembled WGS sequence"/>
</dbReference>
<dbReference type="OMA" id="ILSWGGN"/>
<evidence type="ECO:0000259" key="1">
    <source>
        <dbReference type="Pfam" id="PF00561"/>
    </source>
</evidence>
<feature type="domain" description="AB hydrolase-1" evidence="1">
    <location>
        <begin position="35"/>
        <end position="136"/>
    </location>
</feature>
<dbReference type="SUPFAM" id="SSF53474">
    <property type="entry name" value="alpha/beta-Hydrolases"/>
    <property type="match status" value="1"/>
</dbReference>
<sequence>MPTATVKSSTGKIAFNYVISTPSSSSSKSIDPNLPTLLFIHAVYHAQQIFQRQFEDPLIRRFNCVALDLRIHGRTMSDALPEGYGAKEAAEDVALFMDEIKLPSCHIVGLSMGSIVAISLAVYHSNKVASLFLVSPLGLEELPCVADGRREVSECWKEGYKTGQPDMEVISHAIYGVLQLGFSNKPDGLVTALVTTALPSALANFTPKNLDQCDRASVDFCNNRREYSNDQLSRIHVPVKLVHCLGDIAYPREYTEKFMRQLKDAGVIVSLDTIPEAPHFGVVTHGDTVNRILHDFIVDSCKTTIPPAPQEVNSPWEAELVKAGWNKDDSDFEDDRISSLITYPFLF</sequence>
<protein>
    <submittedName>
        <fullName evidence="2">Alpha/beta-hydrolase</fullName>
    </submittedName>
</protein>
<accession>A0A2H3DU79</accession>
<dbReference type="OrthoDB" id="19657at2759"/>
<keyword evidence="2" id="KW-0378">Hydrolase</keyword>
<dbReference type="GO" id="GO:0016787">
    <property type="term" value="F:hydrolase activity"/>
    <property type="evidence" value="ECO:0007669"/>
    <property type="project" value="UniProtKB-KW"/>
</dbReference>
<evidence type="ECO:0000313" key="3">
    <source>
        <dbReference type="Proteomes" id="UP000217790"/>
    </source>
</evidence>